<dbReference type="AlphaFoldDB" id="A0A4R8WZZ0"/>
<proteinExistence type="predicted"/>
<accession>A0A4R8WZZ0</accession>
<reference evidence="1 2" key="1">
    <citation type="submission" date="2019-03" db="EMBL/GenBank/DDBJ databases">
        <title>Genomics of glacier-inhabiting Cryobacterium strains.</title>
        <authorList>
            <person name="Liu Q."/>
            <person name="Xin Y.-H."/>
        </authorList>
    </citation>
    <scope>NUCLEOTIDE SEQUENCE [LARGE SCALE GENOMIC DNA]</scope>
    <source>
        <strain evidence="1 2">MDT1-3</strain>
    </source>
</reference>
<gene>
    <name evidence="1" type="ORF">E3O19_01440</name>
</gene>
<protein>
    <submittedName>
        <fullName evidence="1">DUF2283 domain-containing protein</fullName>
    </submittedName>
</protein>
<keyword evidence="2" id="KW-1185">Reference proteome</keyword>
<name>A0A4R8WZZ0_9MICO</name>
<evidence type="ECO:0000313" key="2">
    <source>
        <dbReference type="Proteomes" id="UP000298412"/>
    </source>
</evidence>
<dbReference type="Proteomes" id="UP000298412">
    <property type="component" value="Unassembled WGS sequence"/>
</dbReference>
<comment type="caution">
    <text evidence="1">The sequence shown here is derived from an EMBL/GenBank/DDBJ whole genome shotgun (WGS) entry which is preliminary data.</text>
</comment>
<dbReference type="RefSeq" id="WP_134564844.1">
    <property type="nucleotide sequence ID" value="NZ_SOFP01000009.1"/>
</dbReference>
<organism evidence="1 2">
    <name type="scientific">Cryobacterium algoritolerans</name>
    <dbReference type="NCBI Taxonomy" id="1259184"/>
    <lineage>
        <taxon>Bacteria</taxon>
        <taxon>Bacillati</taxon>
        <taxon>Actinomycetota</taxon>
        <taxon>Actinomycetes</taxon>
        <taxon>Micrococcales</taxon>
        <taxon>Microbacteriaceae</taxon>
        <taxon>Cryobacterium</taxon>
    </lineage>
</organism>
<sequence length="110" mass="11906">MTTSRFKVSIDIEANAAYIAMSDEPVASTKHVTDVVLVDLDAMNVVVGIEVLRIDGEIPFQRLIDEFHVHSKDVELLRLLRPNVGAAFSLHHGTDGVAAPARSGVLVSTK</sequence>
<dbReference type="InterPro" id="IPR019270">
    <property type="entry name" value="DUF2283"/>
</dbReference>
<dbReference type="Pfam" id="PF10049">
    <property type="entry name" value="DUF2283"/>
    <property type="match status" value="1"/>
</dbReference>
<dbReference type="EMBL" id="SOFP01000009">
    <property type="protein sequence ID" value="TFC20062.1"/>
    <property type="molecule type" value="Genomic_DNA"/>
</dbReference>
<evidence type="ECO:0000313" key="1">
    <source>
        <dbReference type="EMBL" id="TFC20062.1"/>
    </source>
</evidence>
<dbReference type="OrthoDB" id="3830543at2"/>